<dbReference type="PANTHER" id="PTHR43731">
    <property type="entry name" value="RHOMBOID PROTEASE"/>
    <property type="match status" value="1"/>
</dbReference>
<dbReference type="SUPFAM" id="SSF144091">
    <property type="entry name" value="Rhomboid-like"/>
    <property type="match status" value="1"/>
</dbReference>
<accession>A0A972VX36</accession>
<name>A0A972VX36_9GAMM</name>
<keyword evidence="7" id="KW-0378">Hydrolase</keyword>
<protein>
    <submittedName>
        <fullName evidence="7">Rhomboid family intramembrane serine protease</fullName>
    </submittedName>
</protein>
<dbReference type="InterPro" id="IPR050925">
    <property type="entry name" value="Rhomboid_protease_S54"/>
</dbReference>
<evidence type="ECO:0000256" key="3">
    <source>
        <dbReference type="ARBA" id="ARBA00022989"/>
    </source>
</evidence>
<evidence type="ECO:0000256" key="5">
    <source>
        <dbReference type="SAM" id="Phobius"/>
    </source>
</evidence>
<evidence type="ECO:0000256" key="2">
    <source>
        <dbReference type="ARBA" id="ARBA00022692"/>
    </source>
</evidence>
<comment type="caution">
    <text evidence="7">The sequence shown here is derived from an EMBL/GenBank/DDBJ whole genome shotgun (WGS) entry which is preliminary data.</text>
</comment>
<feature type="transmembrane region" description="Helical" evidence="5">
    <location>
        <begin position="129"/>
        <end position="149"/>
    </location>
</feature>
<feature type="transmembrane region" description="Helical" evidence="5">
    <location>
        <begin position="53"/>
        <end position="73"/>
    </location>
</feature>
<organism evidence="7 8">
    <name type="scientific">SAR86 cluster bacterium</name>
    <dbReference type="NCBI Taxonomy" id="2030880"/>
    <lineage>
        <taxon>Bacteria</taxon>
        <taxon>Pseudomonadati</taxon>
        <taxon>Pseudomonadota</taxon>
        <taxon>Gammaproteobacteria</taxon>
        <taxon>SAR86 cluster</taxon>
    </lineage>
</organism>
<keyword evidence="4 5" id="KW-0472">Membrane</keyword>
<comment type="subcellular location">
    <subcellularLocation>
        <location evidence="1">Membrane</location>
        <topology evidence="1">Multi-pass membrane protein</topology>
    </subcellularLocation>
</comment>
<dbReference type="GO" id="GO:0004252">
    <property type="term" value="F:serine-type endopeptidase activity"/>
    <property type="evidence" value="ECO:0007669"/>
    <property type="project" value="InterPro"/>
</dbReference>
<dbReference type="Proteomes" id="UP000754644">
    <property type="component" value="Unassembled WGS sequence"/>
</dbReference>
<gene>
    <name evidence="7" type="ORF">HQ497_02330</name>
</gene>
<dbReference type="EMBL" id="JABMOJ010000079">
    <property type="protein sequence ID" value="NQV64177.1"/>
    <property type="molecule type" value="Genomic_DNA"/>
</dbReference>
<feature type="transmembrane region" description="Helical" evidence="5">
    <location>
        <begin position="105"/>
        <end position="123"/>
    </location>
</feature>
<evidence type="ECO:0000256" key="4">
    <source>
        <dbReference type="ARBA" id="ARBA00023136"/>
    </source>
</evidence>
<dbReference type="InterPro" id="IPR035952">
    <property type="entry name" value="Rhomboid-like_sf"/>
</dbReference>
<dbReference type="InterPro" id="IPR022764">
    <property type="entry name" value="Peptidase_S54_rhomboid_dom"/>
</dbReference>
<feature type="domain" description="Peptidase S54 rhomboid" evidence="6">
    <location>
        <begin position="18"/>
        <end position="150"/>
    </location>
</feature>
<dbReference type="GO" id="GO:0016020">
    <property type="term" value="C:membrane"/>
    <property type="evidence" value="ECO:0007669"/>
    <property type="project" value="UniProtKB-SubCell"/>
</dbReference>
<feature type="transmembrane region" description="Helical" evidence="5">
    <location>
        <begin position="20"/>
        <end position="46"/>
    </location>
</feature>
<feature type="transmembrane region" description="Helical" evidence="5">
    <location>
        <begin position="79"/>
        <end position="98"/>
    </location>
</feature>
<dbReference type="GO" id="GO:0006508">
    <property type="term" value="P:proteolysis"/>
    <property type="evidence" value="ECO:0007669"/>
    <property type="project" value="UniProtKB-KW"/>
</dbReference>
<evidence type="ECO:0000313" key="8">
    <source>
        <dbReference type="Proteomes" id="UP000754644"/>
    </source>
</evidence>
<evidence type="ECO:0000259" key="6">
    <source>
        <dbReference type="Pfam" id="PF01694"/>
    </source>
</evidence>
<sequence length="157" mass="17277">MTFNGLGIYPRDWQGLSGIFIWPLLHANLVHLLMNTVPLLILGFFVALRGTQAFIKATLLIMIVGGFGVWVFGRPAYHIGASGLVFGYLGFLLAVGIYERRLGSLLVGAMMMFYYGGMIFGVLPQNGFVSWEGHLFGLLAGVLAARLLARPERSQRK</sequence>
<dbReference type="AlphaFoldDB" id="A0A972VX36"/>
<dbReference type="PANTHER" id="PTHR43731:SF9">
    <property type="entry name" value="SLR1461 PROTEIN"/>
    <property type="match status" value="1"/>
</dbReference>
<dbReference type="Pfam" id="PF01694">
    <property type="entry name" value="Rhomboid"/>
    <property type="match status" value="1"/>
</dbReference>
<dbReference type="Gene3D" id="1.20.1540.10">
    <property type="entry name" value="Rhomboid-like"/>
    <property type="match status" value="1"/>
</dbReference>
<keyword evidence="7" id="KW-0645">Protease</keyword>
<keyword evidence="2 5" id="KW-0812">Transmembrane</keyword>
<evidence type="ECO:0000256" key="1">
    <source>
        <dbReference type="ARBA" id="ARBA00004141"/>
    </source>
</evidence>
<evidence type="ECO:0000313" key="7">
    <source>
        <dbReference type="EMBL" id="NQV64177.1"/>
    </source>
</evidence>
<proteinExistence type="predicted"/>
<reference evidence="7" key="1">
    <citation type="submission" date="2020-05" db="EMBL/GenBank/DDBJ databases">
        <title>Sulfur intermediates as new biogeochemical hubs in an aquatic model microbial ecosystem.</title>
        <authorList>
            <person name="Vigneron A."/>
        </authorList>
    </citation>
    <scope>NUCLEOTIDE SEQUENCE</scope>
    <source>
        <strain evidence="7">Bin.250</strain>
    </source>
</reference>
<keyword evidence="3 5" id="KW-1133">Transmembrane helix</keyword>